<dbReference type="RefSeq" id="WP_133404318.1">
    <property type="nucleotide sequence ID" value="NZ_SMTK01000004.1"/>
</dbReference>
<evidence type="ECO:0000256" key="1">
    <source>
        <dbReference type="SAM" id="Phobius"/>
    </source>
</evidence>
<proteinExistence type="predicted"/>
<protein>
    <recommendedName>
        <fullName evidence="4">TIGR02611 family protein</fullName>
    </recommendedName>
</protein>
<evidence type="ECO:0000313" key="3">
    <source>
        <dbReference type="Proteomes" id="UP000295411"/>
    </source>
</evidence>
<keyword evidence="1" id="KW-0812">Transmembrane</keyword>
<feature type="transmembrane region" description="Helical" evidence="1">
    <location>
        <begin position="76"/>
        <end position="98"/>
    </location>
</feature>
<accession>A0A4R5TUE1</accession>
<dbReference type="Pfam" id="PF09656">
    <property type="entry name" value="PGPGW"/>
    <property type="match status" value="1"/>
</dbReference>
<evidence type="ECO:0000313" key="2">
    <source>
        <dbReference type="EMBL" id="TDK24649.1"/>
    </source>
</evidence>
<keyword evidence="1" id="KW-1133">Transmembrane helix</keyword>
<dbReference type="InterPro" id="IPR019099">
    <property type="entry name" value="Uncharacterised_PGPGW_TM"/>
</dbReference>
<name>A0A4R5TUE1_9MICC</name>
<organism evidence="2 3">
    <name type="scientific">Arthrobacter crusticola</name>
    <dbReference type="NCBI Taxonomy" id="2547960"/>
    <lineage>
        <taxon>Bacteria</taxon>
        <taxon>Bacillati</taxon>
        <taxon>Actinomycetota</taxon>
        <taxon>Actinomycetes</taxon>
        <taxon>Micrococcales</taxon>
        <taxon>Micrococcaceae</taxon>
        <taxon>Arthrobacter</taxon>
    </lineage>
</organism>
<dbReference type="EMBL" id="SMTK01000004">
    <property type="protein sequence ID" value="TDK24649.1"/>
    <property type="molecule type" value="Genomic_DNA"/>
</dbReference>
<dbReference type="Proteomes" id="UP000295411">
    <property type="component" value="Unassembled WGS sequence"/>
</dbReference>
<comment type="caution">
    <text evidence="2">The sequence shown here is derived from an EMBL/GenBank/DDBJ whole genome shotgun (WGS) entry which is preliminary data.</text>
</comment>
<keyword evidence="1" id="KW-0472">Membrane</keyword>
<sequence>MAAKIRVHGWVRRTGIEVTGWTCVVFGFAALVLPGPGLLMLVGGLAILSQQYAWARRRLAPMKARAFHAAAIGVKTIPRIAASCLCAFAVMGCGVVWTVQPGVPAWWPIESRWWLFGGSATGISMVLSSLIALVLIVYSVRRFRGKPPPGKTAVPEGG</sequence>
<reference evidence="2 3" key="1">
    <citation type="submission" date="2019-03" db="EMBL/GenBank/DDBJ databases">
        <title>Arthrobacter sp. nov., an bacterium isolated from biocrust in Mu Us Desert.</title>
        <authorList>
            <person name="Lixiong L."/>
        </authorList>
    </citation>
    <scope>NUCLEOTIDE SEQUENCE [LARGE SCALE GENOMIC DNA]</scope>
    <source>
        <strain evidence="2 3">SLN-3</strain>
    </source>
</reference>
<keyword evidence="3" id="KW-1185">Reference proteome</keyword>
<evidence type="ECO:0008006" key="4">
    <source>
        <dbReference type="Google" id="ProtNLM"/>
    </source>
</evidence>
<gene>
    <name evidence="2" type="ORF">E2F48_12550</name>
</gene>
<feature type="transmembrane region" description="Helical" evidence="1">
    <location>
        <begin position="113"/>
        <end position="138"/>
    </location>
</feature>
<dbReference type="OrthoDB" id="4774258at2"/>
<dbReference type="AlphaFoldDB" id="A0A4R5TUE1"/>